<proteinExistence type="predicted"/>
<organism evidence="1 2">
    <name type="scientific">Trifolium pratense</name>
    <name type="common">Red clover</name>
    <dbReference type="NCBI Taxonomy" id="57577"/>
    <lineage>
        <taxon>Eukaryota</taxon>
        <taxon>Viridiplantae</taxon>
        <taxon>Streptophyta</taxon>
        <taxon>Embryophyta</taxon>
        <taxon>Tracheophyta</taxon>
        <taxon>Spermatophyta</taxon>
        <taxon>Magnoliopsida</taxon>
        <taxon>eudicotyledons</taxon>
        <taxon>Gunneridae</taxon>
        <taxon>Pentapetalae</taxon>
        <taxon>rosids</taxon>
        <taxon>fabids</taxon>
        <taxon>Fabales</taxon>
        <taxon>Fabaceae</taxon>
        <taxon>Papilionoideae</taxon>
        <taxon>50 kb inversion clade</taxon>
        <taxon>NPAAA clade</taxon>
        <taxon>Hologalegina</taxon>
        <taxon>IRL clade</taxon>
        <taxon>Trifolieae</taxon>
        <taxon>Trifolium</taxon>
    </lineage>
</organism>
<reference evidence="1 2" key="1">
    <citation type="journal article" date="2014" name="Am. J. Bot.">
        <title>Genome assembly and annotation for red clover (Trifolium pratense; Fabaceae).</title>
        <authorList>
            <person name="Istvanek J."/>
            <person name="Jaros M."/>
            <person name="Krenek A."/>
            <person name="Repkova J."/>
        </authorList>
    </citation>
    <scope>NUCLEOTIDE SEQUENCE [LARGE SCALE GENOMIC DNA]</scope>
    <source>
        <strain evidence="2">cv. Tatra</strain>
        <tissue evidence="1">Young leaves</tissue>
    </source>
</reference>
<sequence>MGVERMTEIDTFQGRPDVTMLHDRFQHPVFKALTIINPSLLIARVIAINLGDARLVTVRNDVILRKKELI</sequence>
<gene>
    <name evidence="1" type="ORF">L195_g053474</name>
</gene>
<accession>A0A2K3KAQ2</accession>
<evidence type="ECO:0000313" key="1">
    <source>
        <dbReference type="EMBL" id="PNX63376.1"/>
    </source>
</evidence>
<dbReference type="EMBL" id="ASHM01090276">
    <property type="protein sequence ID" value="PNX63376.1"/>
    <property type="molecule type" value="Genomic_DNA"/>
</dbReference>
<reference evidence="1 2" key="2">
    <citation type="journal article" date="2017" name="Front. Plant Sci.">
        <title>Gene Classification and Mining of Molecular Markers Useful in Red Clover (Trifolium pratense) Breeding.</title>
        <authorList>
            <person name="Istvanek J."/>
            <person name="Dluhosova J."/>
            <person name="Dluhos P."/>
            <person name="Patkova L."/>
            <person name="Nedelnik J."/>
            <person name="Repkova J."/>
        </authorList>
    </citation>
    <scope>NUCLEOTIDE SEQUENCE [LARGE SCALE GENOMIC DNA]</scope>
    <source>
        <strain evidence="2">cv. Tatra</strain>
        <tissue evidence="1">Young leaves</tissue>
    </source>
</reference>
<evidence type="ECO:0000313" key="2">
    <source>
        <dbReference type="Proteomes" id="UP000236291"/>
    </source>
</evidence>
<name>A0A2K3KAQ2_TRIPR</name>
<dbReference type="AlphaFoldDB" id="A0A2K3KAQ2"/>
<protein>
    <submittedName>
        <fullName evidence="1">Uncharacterized protein</fullName>
    </submittedName>
</protein>
<comment type="caution">
    <text evidence="1">The sequence shown here is derived from an EMBL/GenBank/DDBJ whole genome shotgun (WGS) entry which is preliminary data.</text>
</comment>
<dbReference type="Proteomes" id="UP000236291">
    <property type="component" value="Unassembled WGS sequence"/>
</dbReference>